<reference evidence="3" key="1">
    <citation type="submission" date="2018-04" db="EMBL/GenBank/DDBJ databases">
        <authorList>
            <person name="Liu S."/>
            <person name="Wang Z."/>
            <person name="Li J."/>
        </authorList>
    </citation>
    <scope>NUCLEOTIDE SEQUENCE [LARGE SCALE GENOMIC DNA]</scope>
    <source>
        <strain evidence="3">2189</strain>
    </source>
</reference>
<evidence type="ECO:0000313" key="3">
    <source>
        <dbReference type="Proteomes" id="UP000244989"/>
    </source>
</evidence>
<dbReference type="OrthoDB" id="5196645at2"/>
<keyword evidence="2" id="KW-0255">Endonuclease</keyword>
<comment type="caution">
    <text evidence="2">The sequence shown here is derived from an EMBL/GenBank/DDBJ whole genome shotgun (WGS) entry which is preliminary data.</text>
</comment>
<keyword evidence="2" id="KW-0540">Nuclease</keyword>
<dbReference type="Gene3D" id="1.10.30.50">
    <property type="match status" value="1"/>
</dbReference>
<keyword evidence="3" id="KW-1185">Reference proteome</keyword>
<dbReference type="KEGG" id="cyz:C3B44_07020"/>
<proteinExistence type="predicted"/>
<organism evidence="2 3">
    <name type="scientific">Corynebacterium yudongzhengii</name>
    <dbReference type="NCBI Taxonomy" id="2080740"/>
    <lineage>
        <taxon>Bacteria</taxon>
        <taxon>Bacillati</taxon>
        <taxon>Actinomycetota</taxon>
        <taxon>Actinomycetes</taxon>
        <taxon>Mycobacteriales</taxon>
        <taxon>Corynebacteriaceae</taxon>
        <taxon>Corynebacterium</taxon>
    </lineage>
</organism>
<dbReference type="InterPro" id="IPR011089">
    <property type="entry name" value="GmrSD_C"/>
</dbReference>
<gene>
    <name evidence="2" type="ORF">DF222_01490</name>
</gene>
<keyword evidence="2" id="KW-0378">Hydrolase</keyword>
<evidence type="ECO:0000259" key="1">
    <source>
        <dbReference type="Pfam" id="PF07510"/>
    </source>
</evidence>
<dbReference type="EMBL" id="QEEZ01000002">
    <property type="protein sequence ID" value="PWC02645.1"/>
    <property type="molecule type" value="Genomic_DNA"/>
</dbReference>
<accession>A0A2U1T9M6</accession>
<dbReference type="RefSeq" id="WP_108431756.1">
    <property type="nucleotide sequence ID" value="NZ_CP026947.1"/>
</dbReference>
<dbReference type="Pfam" id="PF07510">
    <property type="entry name" value="GmrSD_C"/>
    <property type="match status" value="1"/>
</dbReference>
<dbReference type="Proteomes" id="UP000244989">
    <property type="component" value="Unassembled WGS sequence"/>
</dbReference>
<sequence length="212" mass="23872">MRLTWTRLFAYLLVVATVLYGLWLAWPQLRPVTDPSLPRLSTLISHTSEIPLRQRVLGYEREAFGSGWGSAGACTVREAAMLELFDDHQAPCTATGTATDPYTGLALEPDDVEIDHVIPLSAAWDLGAHRWDEATRVQFANDPINLVATAAEENRAKSDQLPSSWLPTDRHRRCWYSRRIAVVAVRYSLPLPADDIAAMRRQCRLSELLKIY</sequence>
<feature type="domain" description="GmrSD restriction endonucleases C-terminal" evidence="1">
    <location>
        <begin position="101"/>
        <end position="160"/>
    </location>
</feature>
<dbReference type="AlphaFoldDB" id="A0A2U1T9M6"/>
<dbReference type="GO" id="GO:0004519">
    <property type="term" value="F:endonuclease activity"/>
    <property type="evidence" value="ECO:0007669"/>
    <property type="project" value="UniProtKB-KW"/>
</dbReference>
<evidence type="ECO:0000313" key="2">
    <source>
        <dbReference type="EMBL" id="PWC02645.1"/>
    </source>
</evidence>
<name>A0A2U1T9M6_9CORY</name>
<protein>
    <submittedName>
        <fullName evidence="2">HNH endonuclease</fullName>
    </submittedName>
</protein>